<dbReference type="EMBL" id="LAZR01000002">
    <property type="protein sequence ID" value="KKO11874.1"/>
    <property type="molecule type" value="Genomic_DNA"/>
</dbReference>
<proteinExistence type="predicted"/>
<dbReference type="AlphaFoldDB" id="A0A0F9Z3Z6"/>
<evidence type="ECO:0000313" key="2">
    <source>
        <dbReference type="EMBL" id="KKO11874.1"/>
    </source>
</evidence>
<dbReference type="PANTHER" id="PTHR23416">
    <property type="entry name" value="SIALIC ACID SYNTHASE-RELATED"/>
    <property type="match status" value="1"/>
</dbReference>
<accession>A0A0F9Z3Z6</accession>
<protein>
    <recommendedName>
        <fullName evidence="3">Acetyltransferase</fullName>
    </recommendedName>
</protein>
<dbReference type="Pfam" id="PF00132">
    <property type="entry name" value="Hexapep"/>
    <property type="match status" value="1"/>
</dbReference>
<feature type="transmembrane region" description="Helical" evidence="1">
    <location>
        <begin position="49"/>
        <end position="70"/>
    </location>
</feature>
<sequence>MQLIFDHKMLRHINESAEKEHGRSSRFLRMLERALGLSVIRYPLALVEYAVGFLLALPIPIYSSIVYGAISSARGLPHMGGMYFRALYYRQKLGHMEANVFIDQRVFFAYPKRVSLAEFSYIDKNVIIMSKSAIVGRRVHIAPRVFVSGGGEFEIEDYACVATNSNIITSTEILKDGARCSGPMVSASQRYVYRAKVLIKKDAFIGANATLLPGVVIAEGSVVGAGVTVAKSTQAWGVYVGSKTQRVSDREPVKWPDD</sequence>
<keyword evidence="1" id="KW-0812">Transmembrane</keyword>
<evidence type="ECO:0000256" key="1">
    <source>
        <dbReference type="SAM" id="Phobius"/>
    </source>
</evidence>
<dbReference type="Gene3D" id="2.160.10.10">
    <property type="entry name" value="Hexapeptide repeat proteins"/>
    <property type="match status" value="1"/>
</dbReference>
<gene>
    <name evidence="2" type="ORF">LCGC14_0013780</name>
</gene>
<name>A0A0F9Z3Z6_9ZZZZ</name>
<keyword evidence="1" id="KW-0472">Membrane</keyword>
<dbReference type="SUPFAM" id="SSF51161">
    <property type="entry name" value="Trimeric LpxA-like enzymes"/>
    <property type="match status" value="1"/>
</dbReference>
<comment type="caution">
    <text evidence="2">The sequence shown here is derived from an EMBL/GenBank/DDBJ whole genome shotgun (WGS) entry which is preliminary data.</text>
</comment>
<dbReference type="InterPro" id="IPR051159">
    <property type="entry name" value="Hexapeptide_acetyltransf"/>
</dbReference>
<dbReference type="InterPro" id="IPR011004">
    <property type="entry name" value="Trimer_LpxA-like_sf"/>
</dbReference>
<reference evidence="2" key="1">
    <citation type="journal article" date="2015" name="Nature">
        <title>Complex archaea that bridge the gap between prokaryotes and eukaryotes.</title>
        <authorList>
            <person name="Spang A."/>
            <person name="Saw J.H."/>
            <person name="Jorgensen S.L."/>
            <person name="Zaremba-Niedzwiedzka K."/>
            <person name="Martijn J."/>
            <person name="Lind A.E."/>
            <person name="van Eijk R."/>
            <person name="Schleper C."/>
            <person name="Guy L."/>
            <person name="Ettema T.J."/>
        </authorList>
    </citation>
    <scope>NUCLEOTIDE SEQUENCE</scope>
</reference>
<evidence type="ECO:0008006" key="3">
    <source>
        <dbReference type="Google" id="ProtNLM"/>
    </source>
</evidence>
<organism evidence="2">
    <name type="scientific">marine sediment metagenome</name>
    <dbReference type="NCBI Taxonomy" id="412755"/>
    <lineage>
        <taxon>unclassified sequences</taxon>
        <taxon>metagenomes</taxon>
        <taxon>ecological metagenomes</taxon>
    </lineage>
</organism>
<dbReference type="InterPro" id="IPR001451">
    <property type="entry name" value="Hexapep"/>
</dbReference>
<dbReference type="CDD" id="cd04647">
    <property type="entry name" value="LbH_MAT_like"/>
    <property type="match status" value="1"/>
</dbReference>
<keyword evidence="1" id="KW-1133">Transmembrane helix</keyword>